<protein>
    <submittedName>
        <fullName evidence="2">Uncharacterized protein</fullName>
    </submittedName>
</protein>
<feature type="transmembrane region" description="Helical" evidence="1">
    <location>
        <begin position="18"/>
        <end position="43"/>
    </location>
</feature>
<evidence type="ECO:0000313" key="3">
    <source>
        <dbReference type="Proteomes" id="UP001501442"/>
    </source>
</evidence>
<gene>
    <name evidence="2" type="ORF">GCM10023196_059840</name>
</gene>
<evidence type="ECO:0000313" key="2">
    <source>
        <dbReference type="EMBL" id="GAA4631233.1"/>
    </source>
</evidence>
<keyword evidence="1" id="KW-0472">Membrane</keyword>
<keyword evidence="1" id="KW-1133">Transmembrane helix</keyword>
<dbReference type="RefSeq" id="WP_345434429.1">
    <property type="nucleotide sequence ID" value="NZ_BAABHK010000009.1"/>
</dbReference>
<keyword evidence="1" id="KW-0812">Transmembrane</keyword>
<dbReference type="Proteomes" id="UP001501442">
    <property type="component" value="Unassembled WGS sequence"/>
</dbReference>
<evidence type="ECO:0000256" key="1">
    <source>
        <dbReference type="SAM" id="Phobius"/>
    </source>
</evidence>
<proteinExistence type="predicted"/>
<organism evidence="2 3">
    <name type="scientific">Actinoallomurus vinaceus</name>
    <dbReference type="NCBI Taxonomy" id="1080074"/>
    <lineage>
        <taxon>Bacteria</taxon>
        <taxon>Bacillati</taxon>
        <taxon>Actinomycetota</taxon>
        <taxon>Actinomycetes</taxon>
        <taxon>Streptosporangiales</taxon>
        <taxon>Thermomonosporaceae</taxon>
        <taxon>Actinoallomurus</taxon>
    </lineage>
</organism>
<name>A0ABP8UKJ8_9ACTN</name>
<reference evidence="3" key="1">
    <citation type="journal article" date="2019" name="Int. J. Syst. Evol. Microbiol.">
        <title>The Global Catalogue of Microorganisms (GCM) 10K type strain sequencing project: providing services to taxonomists for standard genome sequencing and annotation.</title>
        <authorList>
            <consortium name="The Broad Institute Genomics Platform"/>
            <consortium name="The Broad Institute Genome Sequencing Center for Infectious Disease"/>
            <person name="Wu L."/>
            <person name="Ma J."/>
        </authorList>
    </citation>
    <scope>NUCLEOTIDE SEQUENCE [LARGE SCALE GENOMIC DNA]</scope>
    <source>
        <strain evidence="3">JCM 17939</strain>
    </source>
</reference>
<comment type="caution">
    <text evidence="2">The sequence shown here is derived from an EMBL/GenBank/DDBJ whole genome shotgun (WGS) entry which is preliminary data.</text>
</comment>
<keyword evidence="3" id="KW-1185">Reference proteome</keyword>
<dbReference type="EMBL" id="BAABHK010000009">
    <property type="protein sequence ID" value="GAA4631233.1"/>
    <property type="molecule type" value="Genomic_DNA"/>
</dbReference>
<accession>A0ABP8UKJ8</accession>
<sequence>MLLNVYAGPAGTFHHPGIFYIVIAIVGVALVAGIVVSLLMLVLRNINREWPIR</sequence>